<feature type="compositionally biased region" description="Low complexity" evidence="1">
    <location>
        <begin position="128"/>
        <end position="143"/>
    </location>
</feature>
<feature type="region of interest" description="Disordered" evidence="1">
    <location>
        <begin position="74"/>
        <end position="102"/>
    </location>
</feature>
<comment type="caution">
    <text evidence="2">The sequence shown here is derived from an EMBL/GenBank/DDBJ whole genome shotgun (WGS) entry which is preliminary data.</text>
</comment>
<accession>A0A9N8D4G2</accession>
<evidence type="ECO:0000256" key="1">
    <source>
        <dbReference type="SAM" id="MobiDB-lite"/>
    </source>
</evidence>
<evidence type="ECO:0000313" key="2">
    <source>
        <dbReference type="EMBL" id="CAB9496262.1"/>
    </source>
</evidence>
<feature type="region of interest" description="Disordered" evidence="1">
    <location>
        <begin position="207"/>
        <end position="276"/>
    </location>
</feature>
<feature type="compositionally biased region" description="Acidic residues" evidence="1">
    <location>
        <begin position="207"/>
        <end position="221"/>
    </location>
</feature>
<dbReference type="AlphaFoldDB" id="A0A9N8D4G2"/>
<dbReference type="Proteomes" id="UP001153069">
    <property type="component" value="Unassembled WGS sequence"/>
</dbReference>
<proteinExistence type="predicted"/>
<evidence type="ECO:0000313" key="3">
    <source>
        <dbReference type="Proteomes" id="UP001153069"/>
    </source>
</evidence>
<gene>
    <name evidence="2" type="ORF">SEMRO_3_G002370.1</name>
</gene>
<reference evidence="2" key="1">
    <citation type="submission" date="2020-06" db="EMBL/GenBank/DDBJ databases">
        <authorList>
            <consortium name="Plant Systems Biology data submission"/>
        </authorList>
    </citation>
    <scope>NUCLEOTIDE SEQUENCE</scope>
    <source>
        <strain evidence="2">D6</strain>
    </source>
</reference>
<sequence>MNVNVVTRNTNPELAIDFSSSLKEKLKVNSKNKSINRSNTARVVPAAMKLFNQFLPYHLKAQQQPMLLSTVSTSTTSTVSTSTTSSTSTSPTKMKMKMNSKKKKHLRKIHKFLLSDNRDAYQRFCQPTSTSTSTSTNTNTNTNTKRKCNCKKEELEKEKQPEDMTNSTLDLELSFSSDSSEADLPETIDPIEPMEVCLCNWDSEEFEEFEQEEEEEDEDTESISGSDADADAEDHLDQQPFDCRQDEPEEAAPCTTTTTTTTTRRQQHPQYHSRPTVRLNLTRRSNWKFVTDKQELQAWKEQKEWLAQDKMALKNRRQTLRTLRRTSFLLRLPMRRGFVEWNESTRNNLIFSVIPELQDEYQVEHQDEMMDAREVDVDELELEMERMLEQQ</sequence>
<feature type="compositionally biased region" description="Low complexity" evidence="1">
    <location>
        <begin position="74"/>
        <end position="90"/>
    </location>
</feature>
<feature type="region of interest" description="Disordered" evidence="1">
    <location>
        <begin position="126"/>
        <end position="145"/>
    </location>
</feature>
<keyword evidence="3" id="KW-1185">Reference proteome</keyword>
<organism evidence="2 3">
    <name type="scientific">Seminavis robusta</name>
    <dbReference type="NCBI Taxonomy" id="568900"/>
    <lineage>
        <taxon>Eukaryota</taxon>
        <taxon>Sar</taxon>
        <taxon>Stramenopiles</taxon>
        <taxon>Ochrophyta</taxon>
        <taxon>Bacillariophyta</taxon>
        <taxon>Bacillariophyceae</taxon>
        <taxon>Bacillariophycidae</taxon>
        <taxon>Naviculales</taxon>
        <taxon>Naviculaceae</taxon>
        <taxon>Seminavis</taxon>
    </lineage>
</organism>
<protein>
    <submittedName>
        <fullName evidence="2">Uncharacterized protein</fullName>
    </submittedName>
</protein>
<dbReference type="EMBL" id="CAICTM010000003">
    <property type="protein sequence ID" value="CAB9496262.1"/>
    <property type="molecule type" value="Genomic_DNA"/>
</dbReference>
<name>A0A9N8D4G2_9STRA</name>